<comment type="caution">
    <text evidence="1">The sequence shown here is derived from an EMBL/GenBank/DDBJ whole genome shotgun (WGS) entry which is preliminary data.</text>
</comment>
<name>A0A448XLR2_9PLAT</name>
<dbReference type="AlphaFoldDB" id="A0A448XLR2"/>
<protein>
    <submittedName>
        <fullName evidence="1">Uncharacterized protein</fullName>
    </submittedName>
</protein>
<reference evidence="1" key="1">
    <citation type="submission" date="2018-11" db="EMBL/GenBank/DDBJ databases">
        <authorList>
            <consortium name="Pathogen Informatics"/>
        </authorList>
    </citation>
    <scope>NUCLEOTIDE SEQUENCE</scope>
</reference>
<proteinExistence type="predicted"/>
<sequence>MCVLITCWSQKSDFAARLVVTRAFAVPWIMTVLTILEPVQKAPFATNICKRQF</sequence>
<accession>A0A448XLR2</accession>
<dbReference type="EMBL" id="CAAALY010262255">
    <property type="protein sequence ID" value="VEL39711.1"/>
    <property type="molecule type" value="Genomic_DNA"/>
</dbReference>
<keyword evidence="2" id="KW-1185">Reference proteome</keyword>
<evidence type="ECO:0000313" key="1">
    <source>
        <dbReference type="EMBL" id="VEL39711.1"/>
    </source>
</evidence>
<dbReference type="Proteomes" id="UP000784294">
    <property type="component" value="Unassembled WGS sequence"/>
</dbReference>
<gene>
    <name evidence="1" type="ORF">PXEA_LOCUS33151</name>
</gene>
<organism evidence="1 2">
    <name type="scientific">Protopolystoma xenopodis</name>
    <dbReference type="NCBI Taxonomy" id="117903"/>
    <lineage>
        <taxon>Eukaryota</taxon>
        <taxon>Metazoa</taxon>
        <taxon>Spiralia</taxon>
        <taxon>Lophotrochozoa</taxon>
        <taxon>Platyhelminthes</taxon>
        <taxon>Monogenea</taxon>
        <taxon>Polyopisthocotylea</taxon>
        <taxon>Polystomatidea</taxon>
        <taxon>Polystomatidae</taxon>
        <taxon>Protopolystoma</taxon>
    </lineage>
</organism>
<evidence type="ECO:0000313" key="2">
    <source>
        <dbReference type="Proteomes" id="UP000784294"/>
    </source>
</evidence>